<gene>
    <name evidence="1" type="ORF">PsYK624_010230</name>
</gene>
<accession>A0A9P3FYP2</accession>
<keyword evidence="2" id="KW-1185">Reference proteome</keyword>
<dbReference type="Proteomes" id="UP000703269">
    <property type="component" value="Unassembled WGS sequence"/>
</dbReference>
<dbReference type="EMBL" id="BPQB01000001">
    <property type="protein sequence ID" value="GJE84947.1"/>
    <property type="molecule type" value="Genomic_DNA"/>
</dbReference>
<dbReference type="AlphaFoldDB" id="A0A9P3FYP2"/>
<organism evidence="1 2">
    <name type="scientific">Phanerochaete sordida</name>
    <dbReference type="NCBI Taxonomy" id="48140"/>
    <lineage>
        <taxon>Eukaryota</taxon>
        <taxon>Fungi</taxon>
        <taxon>Dikarya</taxon>
        <taxon>Basidiomycota</taxon>
        <taxon>Agaricomycotina</taxon>
        <taxon>Agaricomycetes</taxon>
        <taxon>Polyporales</taxon>
        <taxon>Phanerochaetaceae</taxon>
        <taxon>Phanerochaete</taxon>
    </lineage>
</organism>
<protein>
    <submittedName>
        <fullName evidence="1">Uncharacterized protein</fullName>
    </submittedName>
</protein>
<evidence type="ECO:0000313" key="1">
    <source>
        <dbReference type="EMBL" id="GJE84947.1"/>
    </source>
</evidence>
<comment type="caution">
    <text evidence="1">The sequence shown here is derived from an EMBL/GenBank/DDBJ whole genome shotgun (WGS) entry which is preliminary data.</text>
</comment>
<dbReference type="OrthoDB" id="2780168at2759"/>
<proteinExistence type="predicted"/>
<name>A0A9P3FYP2_9APHY</name>
<evidence type="ECO:0000313" key="2">
    <source>
        <dbReference type="Proteomes" id="UP000703269"/>
    </source>
</evidence>
<sequence>MPKLKSWLVYDAVEAPLGVIALAEHLPQLEHLGMLWQSDHVVPDVDLFPVLETLRIIVNVEYFSRKNWAQTDFGSGVRSVAITSLAIHELTDDSNVLGSFCDGTKYTFPNLRVVHFSQARVVVPKIYDFVRRHSTLLEVNISFAQWAIKSLRLEALLKLIHGTGRWVRPADQPWVVLDQPSFDEYVVDGAVPPDLAYNWGAFYDFAFSRAPIPDVDGPEEPRYTCTALAIRFLDKDDDYERTAQLPAGAEYFIDPKEGPCNLLPELQELRLSVTDEQDTGSTFRETMLYRSGSIPSYLKAWPKLRKLALHWPFRDAYWECPHWEHRHEEVPFVCAPCDSVKIPFLDWLAPHIRENPPR</sequence>
<reference evidence="1 2" key="1">
    <citation type="submission" date="2021-08" db="EMBL/GenBank/DDBJ databases">
        <title>Draft Genome Sequence of Phanerochaete sordida strain YK-624.</title>
        <authorList>
            <person name="Mori T."/>
            <person name="Dohra H."/>
            <person name="Suzuki T."/>
            <person name="Kawagishi H."/>
            <person name="Hirai H."/>
        </authorList>
    </citation>
    <scope>NUCLEOTIDE SEQUENCE [LARGE SCALE GENOMIC DNA]</scope>
    <source>
        <strain evidence="1 2">YK-624</strain>
    </source>
</reference>